<feature type="transmembrane region" description="Helical" evidence="6">
    <location>
        <begin position="488"/>
        <end position="507"/>
    </location>
</feature>
<feature type="transmembrane region" description="Helical" evidence="6">
    <location>
        <begin position="132"/>
        <end position="152"/>
    </location>
</feature>
<evidence type="ECO:0000256" key="4">
    <source>
        <dbReference type="ARBA" id="ARBA00022989"/>
    </source>
</evidence>
<dbReference type="Pfam" id="PF07690">
    <property type="entry name" value="MFS_1"/>
    <property type="match status" value="1"/>
</dbReference>
<evidence type="ECO:0000256" key="1">
    <source>
        <dbReference type="ARBA" id="ARBA00004141"/>
    </source>
</evidence>
<evidence type="ECO:0000256" key="2">
    <source>
        <dbReference type="ARBA" id="ARBA00022448"/>
    </source>
</evidence>
<gene>
    <name evidence="8" type="ORF">SLS59_002551</name>
</gene>
<reference evidence="8 9" key="1">
    <citation type="submission" date="2024-02" db="EMBL/GenBank/DDBJ databases">
        <title>De novo assembly and annotation of 12 fungi associated with fruit tree decline syndrome in Ontario, Canada.</title>
        <authorList>
            <person name="Sulman M."/>
            <person name="Ellouze W."/>
            <person name="Ilyukhin E."/>
        </authorList>
    </citation>
    <scope>NUCLEOTIDE SEQUENCE [LARGE SCALE GENOMIC DNA]</scope>
    <source>
        <strain evidence="8 9">M97-236</strain>
    </source>
</reference>
<dbReference type="EMBL" id="JAKIXB020000006">
    <property type="protein sequence ID" value="KAL1607582.1"/>
    <property type="molecule type" value="Genomic_DNA"/>
</dbReference>
<evidence type="ECO:0000256" key="6">
    <source>
        <dbReference type="SAM" id="Phobius"/>
    </source>
</evidence>
<dbReference type="InterPro" id="IPR020846">
    <property type="entry name" value="MFS_dom"/>
</dbReference>
<feature type="transmembrane region" description="Helical" evidence="6">
    <location>
        <begin position="219"/>
        <end position="240"/>
    </location>
</feature>
<dbReference type="Gene3D" id="1.20.1250.20">
    <property type="entry name" value="MFS general substrate transporter like domains"/>
    <property type="match status" value="2"/>
</dbReference>
<feature type="transmembrane region" description="Helical" evidence="6">
    <location>
        <begin position="394"/>
        <end position="412"/>
    </location>
</feature>
<evidence type="ECO:0000313" key="8">
    <source>
        <dbReference type="EMBL" id="KAL1607582.1"/>
    </source>
</evidence>
<feature type="transmembrane region" description="Helical" evidence="6">
    <location>
        <begin position="363"/>
        <end position="382"/>
    </location>
</feature>
<comment type="subcellular location">
    <subcellularLocation>
        <location evidence="1">Membrane</location>
        <topology evidence="1">Multi-pass membrane protein</topology>
    </subcellularLocation>
</comment>
<evidence type="ECO:0000256" key="5">
    <source>
        <dbReference type="ARBA" id="ARBA00023136"/>
    </source>
</evidence>
<keyword evidence="3 6" id="KW-0812">Transmembrane</keyword>
<feature type="domain" description="Major facilitator superfamily (MFS) profile" evidence="7">
    <location>
        <begin position="92"/>
        <end position="529"/>
    </location>
</feature>
<organism evidence="8 9">
    <name type="scientific">Nothophoma quercina</name>
    <dbReference type="NCBI Taxonomy" id="749835"/>
    <lineage>
        <taxon>Eukaryota</taxon>
        <taxon>Fungi</taxon>
        <taxon>Dikarya</taxon>
        <taxon>Ascomycota</taxon>
        <taxon>Pezizomycotina</taxon>
        <taxon>Dothideomycetes</taxon>
        <taxon>Pleosporomycetidae</taxon>
        <taxon>Pleosporales</taxon>
        <taxon>Pleosporineae</taxon>
        <taxon>Didymellaceae</taxon>
        <taxon>Nothophoma</taxon>
    </lineage>
</organism>
<keyword evidence="4 6" id="KW-1133">Transmembrane helix</keyword>
<accession>A0ABR3RT98</accession>
<dbReference type="PANTHER" id="PTHR43791">
    <property type="entry name" value="PERMEASE-RELATED"/>
    <property type="match status" value="1"/>
</dbReference>
<dbReference type="Proteomes" id="UP001521222">
    <property type="component" value="Unassembled WGS sequence"/>
</dbReference>
<dbReference type="PROSITE" id="PS00216">
    <property type="entry name" value="SUGAR_TRANSPORT_1"/>
    <property type="match status" value="1"/>
</dbReference>
<protein>
    <recommendedName>
        <fullName evidence="7">Major facilitator superfamily (MFS) profile domain-containing protein</fullName>
    </recommendedName>
</protein>
<feature type="transmembrane region" description="Helical" evidence="6">
    <location>
        <begin position="252"/>
        <end position="275"/>
    </location>
</feature>
<name>A0ABR3RT98_9PLEO</name>
<dbReference type="PROSITE" id="PS50850">
    <property type="entry name" value="MFS"/>
    <property type="match status" value="1"/>
</dbReference>
<dbReference type="InterPro" id="IPR011701">
    <property type="entry name" value="MFS"/>
</dbReference>
<evidence type="ECO:0000256" key="3">
    <source>
        <dbReference type="ARBA" id="ARBA00022692"/>
    </source>
</evidence>
<comment type="caution">
    <text evidence="8">The sequence shown here is derived from an EMBL/GenBank/DDBJ whole genome shotgun (WGS) entry which is preliminary data.</text>
</comment>
<evidence type="ECO:0000313" key="9">
    <source>
        <dbReference type="Proteomes" id="UP001521222"/>
    </source>
</evidence>
<feature type="transmembrane region" description="Helical" evidence="6">
    <location>
        <begin position="450"/>
        <end position="468"/>
    </location>
</feature>
<feature type="transmembrane region" description="Helical" evidence="6">
    <location>
        <begin position="324"/>
        <end position="343"/>
    </location>
</feature>
<dbReference type="InterPro" id="IPR036259">
    <property type="entry name" value="MFS_trans_sf"/>
</dbReference>
<feature type="transmembrane region" description="Helical" evidence="6">
    <location>
        <begin position="159"/>
        <end position="179"/>
    </location>
</feature>
<feature type="transmembrane region" description="Helical" evidence="6">
    <location>
        <begin position="418"/>
        <end position="438"/>
    </location>
</feature>
<proteinExistence type="predicted"/>
<sequence>MASNVHRAVDMEAALEVASTHHPSSIDPHPRLQGHKKTDAIEVELEVQSITAGSKHRIDATPHQQPAGWFHWHEPGTTAAEKKLILKLDWFLLSFSCLCFFVKQLDQNNISNAYVSGMKEDLGFGPGNELSWMNTYFLIGTIIGGPFANLIITVVRPRIWLPACLMIWSLFVLFFFKAHTASQFYALRFCIGLCESAAWPGVQYVLGCWYRKSELARRSAFFVVSGVLGQMFSGYLQAALFSGMHGKGGMPAWRWLFIFDFLLAVPVALYGWFFFPDTPHTTQAFYLNEWERDRARERIEEEGRKPVGKLDWTVFKRISGSWQLYVFSIAYSLWTLTCGSYIIQYFGIWLKALGTYSVPEINNIPTTVGAINFVFMIGTGFASDKLGRRGPVCFAVGLLLTFSYAILTAWDVPSKLKMAAFILVGCYGCYTPLLAGWVNASCGGDQQLRAFVLGMMVSVGQAVVIPFQQLQLPSGQAPDFSETHGWGSALAFVVALTLWTGFGIDLSQKLFERKIEKSREEDVLDDTLQ</sequence>
<evidence type="ECO:0000259" key="7">
    <source>
        <dbReference type="PROSITE" id="PS50850"/>
    </source>
</evidence>
<dbReference type="InterPro" id="IPR005829">
    <property type="entry name" value="Sugar_transporter_CS"/>
</dbReference>
<keyword evidence="2" id="KW-0813">Transport</keyword>
<keyword evidence="5 6" id="KW-0472">Membrane</keyword>
<keyword evidence="9" id="KW-1185">Reference proteome</keyword>
<dbReference type="PANTHER" id="PTHR43791:SF39">
    <property type="entry name" value="TRANSPORTER LIZ1_SEO1, PUTATIVE (AFU_ORTHOLOGUE AFUA_3G00980)-RELATED"/>
    <property type="match status" value="1"/>
</dbReference>
<dbReference type="SUPFAM" id="SSF103473">
    <property type="entry name" value="MFS general substrate transporter"/>
    <property type="match status" value="1"/>
</dbReference>